<evidence type="ECO:0000313" key="1">
    <source>
        <dbReference type="EMBL" id="PKG25728.1"/>
    </source>
</evidence>
<accession>A0A2N0Z895</accession>
<name>A0A2N0Z895_9BACI</name>
<dbReference type="RefSeq" id="WP_101175010.1">
    <property type="nucleotide sequence ID" value="NZ_PISE01000001.1"/>
</dbReference>
<organism evidence="1 2">
    <name type="scientific">Niallia nealsonii</name>
    <dbReference type="NCBI Taxonomy" id="115979"/>
    <lineage>
        <taxon>Bacteria</taxon>
        <taxon>Bacillati</taxon>
        <taxon>Bacillota</taxon>
        <taxon>Bacilli</taxon>
        <taxon>Bacillales</taxon>
        <taxon>Bacillaceae</taxon>
        <taxon>Niallia</taxon>
    </lineage>
</organism>
<protein>
    <submittedName>
        <fullName evidence="1">Uncharacterized protein</fullName>
    </submittedName>
</protein>
<proteinExistence type="predicted"/>
<keyword evidence="2" id="KW-1185">Reference proteome</keyword>
<evidence type="ECO:0000313" key="2">
    <source>
        <dbReference type="Proteomes" id="UP000233375"/>
    </source>
</evidence>
<dbReference type="OrthoDB" id="2959394at2"/>
<reference evidence="1 2" key="1">
    <citation type="journal article" date="2003" name="Int. J. Syst. Evol. Microbiol.">
        <title>Bacillus nealsonii sp. nov., isolated from a spacecraft-assembly facility, whose spores are gamma-radiation resistant.</title>
        <authorList>
            <person name="Venkateswaran K."/>
            <person name="Kempf M."/>
            <person name="Chen F."/>
            <person name="Satomi M."/>
            <person name="Nicholson W."/>
            <person name="Kern R."/>
        </authorList>
    </citation>
    <scope>NUCLEOTIDE SEQUENCE [LARGE SCALE GENOMIC DNA]</scope>
    <source>
        <strain evidence="1 2">FO-92</strain>
    </source>
</reference>
<gene>
    <name evidence="1" type="ORF">CWS01_00420</name>
</gene>
<sequence>MKRDFILLSLSLAVLISVFYVFQQNQIAKESITYFPIDPTVSFPKAETSIQLQNQKYDEYSIEWETTSNLNKRAYLRQNMSLLYANGKLVSKMGEWKQNTMELSERKTVVEKESKKFEAISFHYAEIHDKNERIFSSQKITDDFLYVVNSKYDNQAKAFRNAKNQDETKWKKLLDSQTKEYLYYYFNQSIKKNQLSLEQYPLRLLLTDLEKFNEEPLKGFTKQQTAKIIGQLMEGLYKNYFLGIRTADGDIIDPIGSTIPIILIAKDHLLVEFTTKNGESIILRQQISTL</sequence>
<dbReference type="EMBL" id="PISE01000001">
    <property type="protein sequence ID" value="PKG25728.1"/>
    <property type="molecule type" value="Genomic_DNA"/>
</dbReference>
<dbReference type="AlphaFoldDB" id="A0A2N0Z895"/>
<dbReference type="Proteomes" id="UP000233375">
    <property type="component" value="Unassembled WGS sequence"/>
</dbReference>
<comment type="caution">
    <text evidence="1">The sequence shown here is derived from an EMBL/GenBank/DDBJ whole genome shotgun (WGS) entry which is preliminary data.</text>
</comment>